<feature type="compositionally biased region" description="Basic and acidic residues" evidence="2">
    <location>
        <begin position="237"/>
        <end position="246"/>
    </location>
</feature>
<feature type="region of interest" description="Disordered" evidence="2">
    <location>
        <begin position="1"/>
        <end position="27"/>
    </location>
</feature>
<dbReference type="InterPro" id="IPR052055">
    <property type="entry name" value="Hepadnavirus_pol/RT"/>
</dbReference>
<evidence type="ECO:0000256" key="2">
    <source>
        <dbReference type="SAM" id="MobiDB-lite"/>
    </source>
</evidence>
<feature type="region of interest" description="Disordered" evidence="2">
    <location>
        <begin position="220"/>
        <end position="250"/>
    </location>
</feature>
<evidence type="ECO:0000313" key="5">
    <source>
        <dbReference type="Proteomes" id="UP001642464"/>
    </source>
</evidence>
<evidence type="ECO:0000259" key="3">
    <source>
        <dbReference type="PROSITE" id="PS50103"/>
    </source>
</evidence>
<feature type="domain" description="C3H1-type" evidence="3">
    <location>
        <begin position="262"/>
        <end position="293"/>
    </location>
</feature>
<feature type="non-terminal residue" evidence="4">
    <location>
        <position position="1139"/>
    </location>
</feature>
<comment type="caution">
    <text evidence="4">The sequence shown here is derived from an EMBL/GenBank/DDBJ whole genome shotgun (WGS) entry which is preliminary data.</text>
</comment>
<dbReference type="InterPro" id="IPR043502">
    <property type="entry name" value="DNA/RNA_pol_sf"/>
</dbReference>
<protein>
    <submittedName>
        <fullName evidence="4">Mitochondrial</fullName>
    </submittedName>
</protein>
<accession>A0ABP0K550</accession>
<keyword evidence="1" id="KW-0863">Zinc-finger</keyword>
<dbReference type="PROSITE" id="PS50103">
    <property type="entry name" value="ZF_C3H1"/>
    <property type="match status" value="1"/>
</dbReference>
<keyword evidence="1" id="KW-0862">Zinc</keyword>
<dbReference type="InterPro" id="IPR000571">
    <property type="entry name" value="Znf_CCCH"/>
</dbReference>
<feature type="compositionally biased region" description="Basic and acidic residues" evidence="2">
    <location>
        <begin position="1"/>
        <end position="12"/>
    </location>
</feature>
<gene>
    <name evidence="4" type="ORF">SCF082_LOCUS15549</name>
</gene>
<organism evidence="4 5">
    <name type="scientific">Durusdinium trenchii</name>
    <dbReference type="NCBI Taxonomy" id="1381693"/>
    <lineage>
        <taxon>Eukaryota</taxon>
        <taxon>Sar</taxon>
        <taxon>Alveolata</taxon>
        <taxon>Dinophyceae</taxon>
        <taxon>Suessiales</taxon>
        <taxon>Symbiodiniaceae</taxon>
        <taxon>Durusdinium</taxon>
    </lineage>
</organism>
<keyword evidence="5" id="KW-1185">Reference proteome</keyword>
<name>A0ABP0K550_9DINO</name>
<reference evidence="4 5" key="1">
    <citation type="submission" date="2024-02" db="EMBL/GenBank/DDBJ databases">
        <authorList>
            <person name="Chen Y."/>
            <person name="Shah S."/>
            <person name="Dougan E. K."/>
            <person name="Thang M."/>
            <person name="Chan C."/>
        </authorList>
    </citation>
    <scope>NUCLEOTIDE SEQUENCE [LARGE SCALE GENOMIC DNA]</scope>
</reference>
<evidence type="ECO:0000256" key="1">
    <source>
        <dbReference type="PROSITE-ProRule" id="PRU00723"/>
    </source>
</evidence>
<sequence length="1139" mass="127654">MKQRTERDDTSEPTRMPVAERNARLSDQKNRLTGLHFSPENEPSHKLVDMICQMGVDQTLEWIPWEKLTSRAAEITHSQKDFKISFDSQGGLKVAPKHQTPDAVITGEMKVRQALNRRARAFDLAAICGYNKMEEWHERVFEIVGREPAPNALPVSLHRVKEADKALFRRLAEKTRGGLVRLADGTKPMEKEFEDCMNHPEVQFCLIPMVRTGKSANENNHVSYANPSKGKGKGHGVKKDFNKDKGAGQQLQLPPNCNQMTKDGKPICNLFNRGKCTFAKEGKRCRRGFHELKVHSANMLAKFAVFLLQKGLEWESIVCIENPLNSWMWVVLQHFVNETQCPAVTRAWDAMFDVVFSNCAHGGERPKQTLFRVTHPFLQPLAKECPGNHKHKPYAINKTFGAWKFDTAGESEYLLLLCQRFVALIKSHLVSTFSFNPQVAQPGAHQQSRKHRALIPEYHRLVHSPPTKGEYKLLPPVHRGDTGGDEAGDAVEADGEKATYGVYHTPKQFVSKALELVTLSKELAPEEARFHLSLPEHAREVLKGKRLLLFKHLLQESGCPDLEAFDLMQGVHLVGVATRSPFFGDKIVPATTTPEFAVLSNKWQRKKIEAKNIHADDPELSKTLWETTMQEVDRGFLQGPYESLEEVHQVLEAKGTVCSRRFAIMQSGKPRIIDDLKESGVNRAFTAVDRLTLRDIDYVTSFCHFITTTIKHALESSEKTVEVKLKDGSILRGSLHSDFHEPCVWKGRCIDLSKAYKQIPVSSQSRKFAVLMVHHFETERPVYFLSRSLPFGASASVFGFNRISKSLWHIATKGCLMMGGVFFDDFPIVEPESLCSLASKSVEGLLKALGWQYSDDPKKVVPFDYAFDVLGTRIDVSGLHGRSFSIENKQSRLERIDALLKEVQEADAISKRQAQVIHGNLNFAMSFFLGHTMRIAARAFAALTMDSCKPAPGQITDLCTWATGVLQFLAPKVIDPSGDPRPVVLFTDAAYEDDVATWGMVLLDPVTDTRTAVGGRVPDFLVQKWHALGSDQVITLAEAFAALLARIVFRSYISQRRVLIFVDNEGARHCLIKATSQTLALLQIVQLFHGCAEVDRCIPLIERVPSASNVADLPSRNKTEEAMAIIDGSPWTSEVDVEA</sequence>
<dbReference type="Proteomes" id="UP001642464">
    <property type="component" value="Unassembled WGS sequence"/>
</dbReference>
<dbReference type="EMBL" id="CAXAMM010009994">
    <property type="protein sequence ID" value="CAK9021899.1"/>
    <property type="molecule type" value="Genomic_DNA"/>
</dbReference>
<dbReference type="PANTHER" id="PTHR33050:SF7">
    <property type="entry name" value="RIBONUCLEASE H"/>
    <property type="match status" value="1"/>
</dbReference>
<feature type="zinc finger region" description="C3H1-type" evidence="1">
    <location>
        <begin position="262"/>
        <end position="293"/>
    </location>
</feature>
<dbReference type="PANTHER" id="PTHR33050">
    <property type="entry name" value="REVERSE TRANSCRIPTASE DOMAIN-CONTAINING PROTEIN"/>
    <property type="match status" value="1"/>
</dbReference>
<evidence type="ECO:0000313" key="4">
    <source>
        <dbReference type="EMBL" id="CAK9021899.1"/>
    </source>
</evidence>
<keyword evidence="1" id="KW-0479">Metal-binding</keyword>
<dbReference type="SUPFAM" id="SSF56672">
    <property type="entry name" value="DNA/RNA polymerases"/>
    <property type="match status" value="1"/>
</dbReference>
<proteinExistence type="predicted"/>